<keyword evidence="3" id="KW-1185">Reference proteome</keyword>
<dbReference type="InterPro" id="IPR005046">
    <property type="entry name" value="DUF285"/>
</dbReference>
<feature type="chain" id="PRO_5040926796" description="BspA family leucine-rich repeat surface protein" evidence="1">
    <location>
        <begin position="21"/>
        <end position="91"/>
    </location>
</feature>
<evidence type="ECO:0000313" key="2">
    <source>
        <dbReference type="EMBL" id="GMI07238.1"/>
    </source>
</evidence>
<gene>
    <name evidence="2" type="ORF">TrRE_jg1536</name>
</gene>
<proteinExistence type="predicted"/>
<evidence type="ECO:0008006" key="4">
    <source>
        <dbReference type="Google" id="ProtNLM"/>
    </source>
</evidence>
<protein>
    <recommendedName>
        <fullName evidence="4">BspA family leucine-rich repeat surface protein</fullName>
    </recommendedName>
</protein>
<dbReference type="OrthoDB" id="198852at2759"/>
<dbReference type="Pfam" id="PF03382">
    <property type="entry name" value="DUF285"/>
    <property type="match status" value="1"/>
</dbReference>
<dbReference type="Proteomes" id="UP001165082">
    <property type="component" value="Unassembled WGS sequence"/>
</dbReference>
<evidence type="ECO:0000313" key="3">
    <source>
        <dbReference type="Proteomes" id="UP001165082"/>
    </source>
</evidence>
<reference evidence="2" key="1">
    <citation type="submission" date="2022-07" db="EMBL/GenBank/DDBJ databases">
        <title>Genome analysis of Parmales, a sister group of diatoms, reveals the evolutionary specialization of diatoms from phago-mixotrophs to photoautotrophs.</title>
        <authorList>
            <person name="Ban H."/>
            <person name="Sato S."/>
            <person name="Yoshikawa S."/>
            <person name="Kazumasa Y."/>
            <person name="Nakamura Y."/>
            <person name="Ichinomiya M."/>
            <person name="Saitoh K."/>
            <person name="Sato N."/>
            <person name="Blanc-Mathieu R."/>
            <person name="Endo H."/>
            <person name="Kuwata A."/>
            <person name="Ogata H."/>
        </authorList>
    </citation>
    <scope>NUCLEOTIDE SEQUENCE</scope>
</reference>
<keyword evidence="1" id="KW-0732">Signal</keyword>
<dbReference type="AlphaFoldDB" id="A0A9W7FAD6"/>
<sequence length="91" mass="10095">MKYTNFSILLALVSTSMANALTDITDANFQTAVDAWVSDESTATTTYGDIKDWDVKDVTTMKEAFNLKTTFNDDISGWDVSSVTDMEKMFG</sequence>
<evidence type="ECO:0000256" key="1">
    <source>
        <dbReference type="SAM" id="SignalP"/>
    </source>
</evidence>
<feature type="non-terminal residue" evidence="2">
    <location>
        <position position="1"/>
    </location>
</feature>
<name>A0A9W7FAD6_9STRA</name>
<dbReference type="EMBL" id="BRXZ01000197">
    <property type="protein sequence ID" value="GMI07238.1"/>
    <property type="molecule type" value="Genomic_DNA"/>
</dbReference>
<organism evidence="2 3">
    <name type="scientific">Triparma retinervis</name>
    <dbReference type="NCBI Taxonomy" id="2557542"/>
    <lineage>
        <taxon>Eukaryota</taxon>
        <taxon>Sar</taxon>
        <taxon>Stramenopiles</taxon>
        <taxon>Ochrophyta</taxon>
        <taxon>Bolidophyceae</taxon>
        <taxon>Parmales</taxon>
        <taxon>Triparmaceae</taxon>
        <taxon>Triparma</taxon>
    </lineage>
</organism>
<accession>A0A9W7FAD6</accession>
<comment type="caution">
    <text evidence="2">The sequence shown here is derived from an EMBL/GenBank/DDBJ whole genome shotgun (WGS) entry which is preliminary data.</text>
</comment>
<feature type="signal peptide" evidence="1">
    <location>
        <begin position="1"/>
        <end position="20"/>
    </location>
</feature>